<evidence type="ECO:0000313" key="1">
    <source>
        <dbReference type="EMBL" id="SFV86517.1"/>
    </source>
</evidence>
<proteinExistence type="predicted"/>
<protein>
    <submittedName>
        <fullName evidence="1">Uncharacterized protein</fullName>
    </submittedName>
</protein>
<name>A0A1W1DY21_9ZZZZ</name>
<gene>
    <name evidence="1" type="ORF">MNB_SUP05-SYMBIONT-4-430</name>
</gene>
<sequence length="49" mass="5700">MGSYDIAYLSSKAFFKQIQRLHENKTNKIVIEITAEDTYQPKIIPQAKK</sequence>
<dbReference type="EMBL" id="FPHY01000085">
    <property type="protein sequence ID" value="SFV86517.1"/>
    <property type="molecule type" value="Genomic_DNA"/>
</dbReference>
<accession>A0A1W1DY21</accession>
<organism evidence="1">
    <name type="scientific">hydrothermal vent metagenome</name>
    <dbReference type="NCBI Taxonomy" id="652676"/>
    <lineage>
        <taxon>unclassified sequences</taxon>
        <taxon>metagenomes</taxon>
        <taxon>ecological metagenomes</taxon>
    </lineage>
</organism>
<reference evidence="1" key="1">
    <citation type="submission" date="2016-10" db="EMBL/GenBank/DDBJ databases">
        <authorList>
            <person name="de Groot N.N."/>
        </authorList>
    </citation>
    <scope>NUCLEOTIDE SEQUENCE</scope>
</reference>
<dbReference type="AlphaFoldDB" id="A0A1W1DY21"/>